<gene>
    <name evidence="1" type="ORF">AK33_04455</name>
</gene>
<name>A0A011MJI2_9PAST</name>
<reference evidence="1 2" key="1">
    <citation type="journal article" date="2014" name="Genome Announc.">
        <title>Genome Sequence of a Presumptive Mannheimia haemolytica Strain with an A1/A6-Cross-Reactive Serotype from a White-Tailed Deer (Odocoileus virginianus).</title>
        <authorList>
            <person name="Lawrence P.K."/>
            <person name="Bey R.F."/>
            <person name="Wiener B."/>
            <person name="Kittichotirat W."/>
            <person name="Bumgarner R.E."/>
        </authorList>
    </citation>
    <scope>NUCLEOTIDE SEQUENCE [LARGE SCALE GENOMIC DNA]</scope>
    <source>
        <strain evidence="1 2">PKL10</strain>
    </source>
</reference>
<organism evidence="1 2">
    <name type="scientific">Mannheimia granulomatis</name>
    <dbReference type="NCBI Taxonomy" id="85402"/>
    <lineage>
        <taxon>Bacteria</taxon>
        <taxon>Pseudomonadati</taxon>
        <taxon>Pseudomonadota</taxon>
        <taxon>Gammaproteobacteria</taxon>
        <taxon>Pasteurellales</taxon>
        <taxon>Pasteurellaceae</taxon>
        <taxon>Mannheimia</taxon>
    </lineage>
</organism>
<dbReference type="Proteomes" id="UP000054123">
    <property type="component" value="Unassembled WGS sequence"/>
</dbReference>
<evidence type="ECO:0000313" key="1">
    <source>
        <dbReference type="EMBL" id="EXI62651.1"/>
    </source>
</evidence>
<proteinExistence type="predicted"/>
<keyword evidence="2" id="KW-1185">Reference proteome</keyword>
<protein>
    <submittedName>
        <fullName evidence="1">Uncharacterized protein</fullName>
    </submittedName>
</protein>
<sequence>MAILAQPSAEEKLNILILAAKKCDFTDHIIPSLLKREDISLI</sequence>
<accession>A0A011MJI2</accession>
<dbReference type="EMBL" id="JANJ01000003">
    <property type="protein sequence ID" value="EXI62651.1"/>
    <property type="molecule type" value="Genomic_DNA"/>
</dbReference>
<dbReference type="AlphaFoldDB" id="A0A011MJI2"/>
<dbReference type="RefSeq" id="WP_259294821.1">
    <property type="nucleotide sequence ID" value="NZ_AVSP01000008.1"/>
</dbReference>
<evidence type="ECO:0000313" key="2">
    <source>
        <dbReference type="Proteomes" id="UP000054123"/>
    </source>
</evidence>
<comment type="caution">
    <text evidence="1">The sequence shown here is derived from an EMBL/GenBank/DDBJ whole genome shotgun (WGS) entry which is preliminary data.</text>
</comment>